<comment type="caution">
    <text evidence="6">The sequence shown here is derived from an EMBL/GenBank/DDBJ whole genome shotgun (WGS) entry which is preliminary data.</text>
</comment>
<proteinExistence type="predicted"/>
<dbReference type="Pfam" id="PF03221">
    <property type="entry name" value="HTH_Tnp_Tc5"/>
    <property type="match status" value="1"/>
</dbReference>
<dbReference type="Gene3D" id="1.10.10.60">
    <property type="entry name" value="Homeodomain-like"/>
    <property type="match status" value="1"/>
</dbReference>
<dbReference type="InterPro" id="IPR036397">
    <property type="entry name" value="RNaseH_sf"/>
</dbReference>
<name>A0A3S1BWZ1_ELYCH</name>
<keyword evidence="3" id="KW-0539">Nucleus</keyword>
<feature type="region of interest" description="Disordered" evidence="4">
    <location>
        <begin position="1"/>
        <end position="24"/>
    </location>
</feature>
<dbReference type="GO" id="GO:0005634">
    <property type="term" value="C:nucleus"/>
    <property type="evidence" value="ECO:0007669"/>
    <property type="project" value="UniProtKB-SubCell"/>
</dbReference>
<reference evidence="6 7" key="1">
    <citation type="submission" date="2019-01" db="EMBL/GenBank/DDBJ databases">
        <title>A draft genome assembly of the solar-powered sea slug Elysia chlorotica.</title>
        <authorList>
            <person name="Cai H."/>
            <person name="Li Q."/>
            <person name="Fang X."/>
            <person name="Li J."/>
            <person name="Curtis N.E."/>
            <person name="Altenburger A."/>
            <person name="Shibata T."/>
            <person name="Feng M."/>
            <person name="Maeda T."/>
            <person name="Schwartz J.A."/>
            <person name="Shigenobu S."/>
            <person name="Lundholm N."/>
            <person name="Nishiyama T."/>
            <person name="Yang H."/>
            <person name="Hasebe M."/>
            <person name="Li S."/>
            <person name="Pierce S.K."/>
            <person name="Wang J."/>
        </authorList>
    </citation>
    <scope>NUCLEOTIDE SEQUENCE [LARGE SCALE GENOMIC DNA]</scope>
    <source>
        <strain evidence="6">EC2010</strain>
        <tissue evidence="6">Whole organism of an adult</tissue>
    </source>
</reference>
<dbReference type="EMBL" id="RQTK01000023">
    <property type="protein sequence ID" value="RUS90856.1"/>
    <property type="molecule type" value="Genomic_DNA"/>
</dbReference>
<evidence type="ECO:0000256" key="2">
    <source>
        <dbReference type="ARBA" id="ARBA00023125"/>
    </source>
</evidence>
<comment type="subcellular location">
    <subcellularLocation>
        <location evidence="1">Nucleus</location>
    </subcellularLocation>
</comment>
<dbReference type="Pfam" id="PF05225">
    <property type="entry name" value="HTH_psq"/>
    <property type="match status" value="1"/>
</dbReference>
<evidence type="ECO:0000259" key="5">
    <source>
        <dbReference type="PROSITE" id="PS51253"/>
    </source>
</evidence>
<keyword evidence="7" id="KW-1185">Reference proteome</keyword>
<gene>
    <name evidence="6" type="ORF">EGW08_001363</name>
</gene>
<organism evidence="6 7">
    <name type="scientific">Elysia chlorotica</name>
    <name type="common">Eastern emerald elysia</name>
    <name type="synonym">Sea slug</name>
    <dbReference type="NCBI Taxonomy" id="188477"/>
    <lineage>
        <taxon>Eukaryota</taxon>
        <taxon>Metazoa</taxon>
        <taxon>Spiralia</taxon>
        <taxon>Lophotrochozoa</taxon>
        <taxon>Mollusca</taxon>
        <taxon>Gastropoda</taxon>
        <taxon>Heterobranchia</taxon>
        <taxon>Euthyneura</taxon>
        <taxon>Panpulmonata</taxon>
        <taxon>Sacoglossa</taxon>
        <taxon>Placobranchoidea</taxon>
        <taxon>Plakobranchidae</taxon>
        <taxon>Elysia</taxon>
    </lineage>
</organism>
<dbReference type="InterPro" id="IPR006600">
    <property type="entry name" value="HTH_CenpB_DNA-bd_dom"/>
</dbReference>
<dbReference type="InterPro" id="IPR050863">
    <property type="entry name" value="CenT-Element_Derived"/>
</dbReference>
<dbReference type="Gene3D" id="3.30.420.10">
    <property type="entry name" value="Ribonuclease H-like superfamily/Ribonuclease H"/>
    <property type="match status" value="1"/>
</dbReference>
<dbReference type="InterPro" id="IPR007889">
    <property type="entry name" value="HTH_Psq"/>
</dbReference>
<keyword evidence="2" id="KW-0238">DNA-binding</keyword>
<evidence type="ECO:0000256" key="1">
    <source>
        <dbReference type="ARBA" id="ARBA00004123"/>
    </source>
</evidence>
<dbReference type="OrthoDB" id="10058523at2759"/>
<dbReference type="SMART" id="SM00674">
    <property type="entry name" value="CENPB"/>
    <property type="match status" value="1"/>
</dbReference>
<dbReference type="PANTHER" id="PTHR19303">
    <property type="entry name" value="TRANSPOSON"/>
    <property type="match status" value="1"/>
</dbReference>
<evidence type="ECO:0000256" key="3">
    <source>
        <dbReference type="ARBA" id="ARBA00023242"/>
    </source>
</evidence>
<protein>
    <recommendedName>
        <fullName evidence="5">HTH CENPB-type domain-containing protein</fullName>
    </recommendedName>
</protein>
<dbReference type="Proteomes" id="UP000271974">
    <property type="component" value="Unassembled WGS sequence"/>
</dbReference>
<feature type="domain" description="HTH CENPB-type" evidence="5">
    <location>
        <begin position="67"/>
        <end position="143"/>
    </location>
</feature>
<evidence type="ECO:0000256" key="4">
    <source>
        <dbReference type="SAM" id="MobiDB-lite"/>
    </source>
</evidence>
<evidence type="ECO:0000313" key="6">
    <source>
        <dbReference type="EMBL" id="RUS90856.1"/>
    </source>
</evidence>
<dbReference type="GO" id="GO:0003677">
    <property type="term" value="F:DNA binding"/>
    <property type="evidence" value="ECO:0007669"/>
    <property type="project" value="UniProtKB-KW"/>
</dbReference>
<dbReference type="AlphaFoldDB" id="A0A3S1BWZ1"/>
<feature type="region of interest" description="Disordered" evidence="4">
    <location>
        <begin position="442"/>
        <end position="463"/>
    </location>
</feature>
<dbReference type="InterPro" id="IPR004875">
    <property type="entry name" value="DDE_SF_endonuclease_dom"/>
</dbReference>
<dbReference type="Pfam" id="PF03184">
    <property type="entry name" value="DDE_1"/>
    <property type="match status" value="1"/>
</dbReference>
<feature type="region of interest" description="Disordered" evidence="4">
    <location>
        <begin position="656"/>
        <end position="677"/>
    </location>
</feature>
<accession>A0A3S1BWZ1</accession>
<evidence type="ECO:0000313" key="7">
    <source>
        <dbReference type="Proteomes" id="UP000271974"/>
    </source>
</evidence>
<dbReference type="PROSITE" id="PS51253">
    <property type="entry name" value="HTH_CENPB"/>
    <property type="match status" value="1"/>
</dbReference>
<dbReference type="PANTHER" id="PTHR19303:SF74">
    <property type="entry name" value="POGO TRANSPOSABLE ELEMENT WITH KRAB DOMAIN"/>
    <property type="match status" value="1"/>
</dbReference>
<sequence length="722" mass="79484">MVRHKETLSPGVMPKAKRNKVKHDPAKVKEALESILTKRYKLREAARAFGIPASTLAEKKSGKYPVDPVPMCRLLNAEEEQKLAKYVLEMAKRGFLLTSEELRATAKGMIDVRHPPEGDLDMNLPSNAWVYRYCKRHPGIKLRILKHLSKKACLVTSTFISKWFSDLKAFVDAVDPEILQDKSRIYNADESKFVFQAGKVAAFQGVKQFYKDTVSQKSQVTVLACMSAAGHFTNPFIVYPLKSQPSSDLTQGFPGARYNISENGWMTATIFYEWLRDVFIPATQKIKKPVLLLVDGHTSHTSLETALICEQNGIILYCIPAHTSYLIEPLDQDFFRIIKQAWSKTIKQHLFQTGNSVNLESFASLLRSVWDSCCNREVASKSFKRAGLLPYNPDRVLASKRFVSSSVDLQSANNFSETTTDQEGTGNLPTFTRLEHNIEMPDLPSDEQELPEAPKPTIASTSEETTYLPNTALSFSNGITSLANQLPSKHTAAPVYSVTVLTPTFAAASSVPLETASAAPNYSVSLLTPTSAAASSVPLPTASAAPNSSVSSLKPTAAPAFSAPLPTPTAAPVYSVSLLKPTFAAASSIPLPNPPPLMNFFQLKAFLEMMEFVLDDMSRNEFNSFFAVLAGTETQPTNEKFDKFVQHLVAFRNTNFTSLPGTSQPPKRSSLSVSGNRQMPYYPPKSKVLEANKPASAIPFHTIEHNYSGNNIRGTIAIAKPK</sequence>